<organism evidence="1">
    <name type="scientific">marine sediment metagenome</name>
    <dbReference type="NCBI Taxonomy" id="412755"/>
    <lineage>
        <taxon>unclassified sequences</taxon>
        <taxon>metagenomes</taxon>
        <taxon>ecological metagenomes</taxon>
    </lineage>
</organism>
<proteinExistence type="predicted"/>
<accession>A0A0F9FF71</accession>
<name>A0A0F9FF71_9ZZZZ</name>
<comment type="caution">
    <text evidence="1">The sequence shown here is derived from an EMBL/GenBank/DDBJ whole genome shotgun (WGS) entry which is preliminary data.</text>
</comment>
<dbReference type="SUPFAM" id="SSF103084">
    <property type="entry name" value="Holliday junction resolvase RusA"/>
    <property type="match status" value="1"/>
</dbReference>
<protein>
    <submittedName>
        <fullName evidence="1">Uncharacterized protein</fullName>
    </submittedName>
</protein>
<dbReference type="GO" id="GO:0000287">
    <property type="term" value="F:magnesium ion binding"/>
    <property type="evidence" value="ECO:0007669"/>
    <property type="project" value="InterPro"/>
</dbReference>
<dbReference type="GO" id="GO:0006310">
    <property type="term" value="P:DNA recombination"/>
    <property type="evidence" value="ECO:0007669"/>
    <property type="project" value="InterPro"/>
</dbReference>
<evidence type="ECO:0000313" key="1">
    <source>
        <dbReference type="EMBL" id="KKL55905.1"/>
    </source>
</evidence>
<dbReference type="Gene3D" id="3.30.1330.70">
    <property type="entry name" value="Holliday junction resolvase RusA"/>
    <property type="match status" value="1"/>
</dbReference>
<dbReference type="AlphaFoldDB" id="A0A0F9FF71"/>
<dbReference type="GO" id="GO:0006281">
    <property type="term" value="P:DNA repair"/>
    <property type="evidence" value="ECO:0007669"/>
    <property type="project" value="InterPro"/>
</dbReference>
<reference evidence="1" key="1">
    <citation type="journal article" date="2015" name="Nature">
        <title>Complex archaea that bridge the gap between prokaryotes and eukaryotes.</title>
        <authorList>
            <person name="Spang A."/>
            <person name="Saw J.H."/>
            <person name="Jorgensen S.L."/>
            <person name="Zaremba-Niedzwiedzka K."/>
            <person name="Martijn J."/>
            <person name="Lind A.E."/>
            <person name="van Eijk R."/>
            <person name="Schleper C."/>
            <person name="Guy L."/>
            <person name="Ettema T.J."/>
        </authorList>
    </citation>
    <scope>NUCLEOTIDE SEQUENCE</scope>
</reference>
<dbReference type="InterPro" id="IPR036614">
    <property type="entry name" value="RusA-like_sf"/>
</dbReference>
<dbReference type="EMBL" id="LAZR01030670">
    <property type="protein sequence ID" value="KKL55905.1"/>
    <property type="molecule type" value="Genomic_DNA"/>
</dbReference>
<sequence length="139" mass="15862">MPTDPRRLTFTIPALPPRELWANQDKPGPAWTTRAWLGHKGRLSREYAQACYLCTLKAIRESHGWRAPNYVTMVLTFVFPDGRRRDLFNVAHAMKSGIDAMVKAGLMYDDGTPYLDEATLKWEQVKGREAVRVTVTEVI</sequence>
<gene>
    <name evidence="1" type="ORF">LCGC14_2250720</name>
</gene>